<evidence type="ECO:0008006" key="4">
    <source>
        <dbReference type="Google" id="ProtNLM"/>
    </source>
</evidence>
<keyword evidence="3" id="KW-1185">Reference proteome</keyword>
<comment type="caution">
    <text evidence="2">The sequence shown here is derived from an EMBL/GenBank/DDBJ whole genome shotgun (WGS) entry which is preliminary data.</text>
</comment>
<feature type="transmembrane region" description="Helical" evidence="1">
    <location>
        <begin position="41"/>
        <end position="60"/>
    </location>
</feature>
<dbReference type="Proteomes" id="UP000732105">
    <property type="component" value="Unassembled WGS sequence"/>
</dbReference>
<keyword evidence="1" id="KW-0812">Transmembrane</keyword>
<gene>
    <name evidence="2" type="ORF">ELS83_01100</name>
</gene>
<accession>A0ABX1WQN2</accession>
<keyword evidence="1" id="KW-1133">Transmembrane helix</keyword>
<name>A0ABX1WQN2_9BACT</name>
<keyword evidence="1" id="KW-0472">Membrane</keyword>
<protein>
    <recommendedName>
        <fullName evidence="4">SPOR domain-containing protein</fullName>
    </recommendedName>
</protein>
<proteinExistence type="predicted"/>
<evidence type="ECO:0000256" key="1">
    <source>
        <dbReference type="SAM" id="Phobius"/>
    </source>
</evidence>
<sequence>MSRDKQNTISEEEKSKLRESAIVKEFSRLSKSLRKKRQIIVFYRITVSVILISFCAFIYFNPVKQADKKNTQVKHLTAAKLQNKSEFPTISPKKKVPTNHYYTVYFENESSHPLAQFPNKKQSEEFSRVLKKMQLPKTHIVKDSIYRNRKNLQTEIYPFRYAVQLGAYQTDILEKYRSNLIWIVDQEDDQYFKYRIAPFYGYSKSRAFANKINLKETYILPF</sequence>
<evidence type="ECO:0000313" key="2">
    <source>
        <dbReference type="EMBL" id="NOU58395.1"/>
    </source>
</evidence>
<reference evidence="2 3" key="1">
    <citation type="submission" date="2018-12" db="EMBL/GenBank/DDBJ databases">
        <title>Marinifilum JC070 sp. nov., a marine bacterium isolated from Yongle Blue Hole in the South China Sea.</title>
        <authorList>
            <person name="Fu T."/>
        </authorList>
    </citation>
    <scope>NUCLEOTIDE SEQUENCE [LARGE SCALE GENOMIC DNA]</scope>
    <source>
        <strain evidence="2 3">JC070</strain>
    </source>
</reference>
<dbReference type="EMBL" id="RZNH01000001">
    <property type="protein sequence ID" value="NOU58395.1"/>
    <property type="molecule type" value="Genomic_DNA"/>
</dbReference>
<organism evidence="2 3">
    <name type="scientific">Marinifilum caeruleilacunae</name>
    <dbReference type="NCBI Taxonomy" id="2499076"/>
    <lineage>
        <taxon>Bacteria</taxon>
        <taxon>Pseudomonadati</taxon>
        <taxon>Bacteroidota</taxon>
        <taxon>Bacteroidia</taxon>
        <taxon>Marinilabiliales</taxon>
        <taxon>Marinifilaceae</taxon>
    </lineage>
</organism>
<evidence type="ECO:0000313" key="3">
    <source>
        <dbReference type="Proteomes" id="UP000732105"/>
    </source>
</evidence>
<dbReference type="RefSeq" id="WP_171593652.1">
    <property type="nucleotide sequence ID" value="NZ_RZNH01000001.1"/>
</dbReference>